<dbReference type="GO" id="GO:0009055">
    <property type="term" value="F:electron transfer activity"/>
    <property type="evidence" value="ECO:0007669"/>
    <property type="project" value="UniProtKB-UniRule"/>
</dbReference>
<feature type="transmembrane region" description="Helical" evidence="7">
    <location>
        <begin position="177"/>
        <end position="193"/>
    </location>
</feature>
<sequence length="220" mass="24220">MVMPSLPARYKPASVWALYAIGLLPGLYAFYLGIFGGLGADPVRAFEHLLGLWALRFLCLGLAVTPIRDLLGVNLISYRRALGLLAFYYVLAHFAVYLTLDRGLILSSIAGDILKRPYIMLGMAGLLMLIPLAATSNRWSIRRLGQRWNRLHKLVYAIAAAAVLHYALSLKAITAEPAFYIAVVIVLLAYRLVRPKIMGWKRASKPGNRAVRAPVASTGD</sequence>
<dbReference type="GO" id="GO:0016679">
    <property type="term" value="F:oxidoreductase activity, acting on diphenols and related substances as donors"/>
    <property type="evidence" value="ECO:0007669"/>
    <property type="project" value="TreeGrafter"/>
</dbReference>
<keyword evidence="6 7" id="KW-0472">Membrane</keyword>
<evidence type="ECO:0000256" key="3">
    <source>
        <dbReference type="ARBA" id="ARBA00022692"/>
    </source>
</evidence>
<evidence type="ECO:0000256" key="1">
    <source>
        <dbReference type="ARBA" id="ARBA00004141"/>
    </source>
</evidence>
<dbReference type="RefSeq" id="WP_115672084.1">
    <property type="nucleotide sequence ID" value="NZ_UEYP01000015.1"/>
</dbReference>
<feature type="transmembrane region" description="Helical" evidence="7">
    <location>
        <begin position="81"/>
        <end position="98"/>
    </location>
</feature>
<dbReference type="Proteomes" id="UP000254764">
    <property type="component" value="Unassembled WGS sequence"/>
</dbReference>
<keyword evidence="5 7" id="KW-0408">Iron</keyword>
<keyword evidence="4 7" id="KW-1133">Transmembrane helix</keyword>
<keyword evidence="7" id="KW-0285">Flavoprotein</keyword>
<keyword evidence="10" id="KW-1185">Reference proteome</keyword>
<dbReference type="STRING" id="1336235.GCA_000518785_01007"/>
<dbReference type="Pfam" id="PF01794">
    <property type="entry name" value="Ferric_reduct"/>
    <property type="match status" value="1"/>
</dbReference>
<feature type="transmembrane region" description="Helical" evidence="7">
    <location>
        <begin position="154"/>
        <end position="171"/>
    </location>
</feature>
<evidence type="ECO:0000313" key="9">
    <source>
        <dbReference type="EMBL" id="SSC64939.1"/>
    </source>
</evidence>
<dbReference type="GO" id="GO:0046872">
    <property type="term" value="F:metal ion binding"/>
    <property type="evidence" value="ECO:0007669"/>
    <property type="project" value="UniProtKB-KW"/>
</dbReference>
<dbReference type="HAMAP" id="MF_01207">
    <property type="entry name" value="MsrQ"/>
    <property type="match status" value="1"/>
</dbReference>
<organism evidence="9 10">
    <name type="scientific">Ciceribacter selenitireducens ATCC BAA-1503</name>
    <dbReference type="NCBI Taxonomy" id="1336235"/>
    <lineage>
        <taxon>Bacteria</taxon>
        <taxon>Pseudomonadati</taxon>
        <taxon>Pseudomonadota</taxon>
        <taxon>Alphaproteobacteria</taxon>
        <taxon>Hyphomicrobiales</taxon>
        <taxon>Rhizobiaceae</taxon>
        <taxon>Ciceribacter</taxon>
    </lineage>
</organism>
<comment type="cofactor">
    <cofactor evidence="7">
        <name>FMN</name>
        <dbReference type="ChEBI" id="CHEBI:58210"/>
    </cofactor>
    <text evidence="7">Binds 1 FMN per subunit.</text>
</comment>
<name>A0A376AAQ7_9HYPH</name>
<keyword evidence="7" id="KW-0479">Metal-binding</keyword>
<evidence type="ECO:0000256" key="7">
    <source>
        <dbReference type="HAMAP-Rule" id="MF_01207"/>
    </source>
</evidence>
<dbReference type="EMBL" id="UEYP01000015">
    <property type="protein sequence ID" value="SSC64939.1"/>
    <property type="molecule type" value="Genomic_DNA"/>
</dbReference>
<feature type="transmembrane region" description="Helical" evidence="7">
    <location>
        <begin position="50"/>
        <end position="69"/>
    </location>
</feature>
<dbReference type="InterPro" id="IPR013130">
    <property type="entry name" value="Fe3_Rdtase_TM_dom"/>
</dbReference>
<evidence type="ECO:0000256" key="5">
    <source>
        <dbReference type="ARBA" id="ARBA00023004"/>
    </source>
</evidence>
<dbReference type="GO" id="GO:0005886">
    <property type="term" value="C:plasma membrane"/>
    <property type="evidence" value="ECO:0007669"/>
    <property type="project" value="UniProtKB-SubCell"/>
</dbReference>
<dbReference type="GO" id="GO:0010181">
    <property type="term" value="F:FMN binding"/>
    <property type="evidence" value="ECO:0007669"/>
    <property type="project" value="UniProtKB-UniRule"/>
</dbReference>
<feature type="domain" description="Ferric oxidoreductase" evidence="8">
    <location>
        <begin position="50"/>
        <end position="162"/>
    </location>
</feature>
<dbReference type="OrthoDB" id="9788328at2"/>
<dbReference type="GO" id="GO:0030091">
    <property type="term" value="P:protein repair"/>
    <property type="evidence" value="ECO:0007669"/>
    <property type="project" value="UniProtKB-UniRule"/>
</dbReference>
<comment type="subcellular location">
    <subcellularLocation>
        <location evidence="7">Cell membrane</location>
        <topology evidence="7">Multi-pass membrane protein</topology>
    </subcellularLocation>
    <subcellularLocation>
        <location evidence="1">Membrane</location>
        <topology evidence="1">Multi-pass membrane protein</topology>
    </subcellularLocation>
</comment>
<comment type="function">
    <text evidence="7">Part of the MsrPQ system that repairs oxidized periplasmic proteins containing methionine sulfoxide residues (Met-O), using respiratory chain electrons. Thus protects these proteins from oxidative-stress damage caused by reactive species of oxygen and chlorine generated by the host defense mechanisms. MsrPQ is essential for the maintenance of envelope integrity under bleach stress, rescuing a wide series of structurally unrelated periplasmic proteins from methionine oxidation. MsrQ provides electrons for reduction to the reductase catalytic subunit MsrP, using the quinone pool of the respiratory chain.</text>
</comment>
<keyword evidence="7" id="KW-0349">Heme</keyword>
<evidence type="ECO:0000256" key="4">
    <source>
        <dbReference type="ARBA" id="ARBA00022989"/>
    </source>
</evidence>
<proteinExistence type="inferred from homology"/>
<keyword evidence="2 7" id="KW-0813">Transport</keyword>
<protein>
    <recommendedName>
        <fullName evidence="7">Protein-methionine-sulfoxide reductase heme-binding subunit MsrQ</fullName>
    </recommendedName>
    <alternativeName>
        <fullName evidence="7">Flavocytochrome MsrQ</fullName>
    </alternativeName>
</protein>
<evidence type="ECO:0000256" key="2">
    <source>
        <dbReference type="ARBA" id="ARBA00022448"/>
    </source>
</evidence>
<comment type="subunit">
    <text evidence="7">Heterodimer of a catalytic subunit (MsrP) and a heme-binding subunit (MsrQ).</text>
</comment>
<evidence type="ECO:0000256" key="6">
    <source>
        <dbReference type="ARBA" id="ARBA00023136"/>
    </source>
</evidence>
<feature type="transmembrane region" description="Helical" evidence="7">
    <location>
        <begin position="16"/>
        <end position="38"/>
    </location>
</feature>
<dbReference type="InterPro" id="IPR022837">
    <property type="entry name" value="MsrQ-like"/>
</dbReference>
<comment type="cofactor">
    <cofactor evidence="7">
        <name>heme b</name>
        <dbReference type="ChEBI" id="CHEBI:60344"/>
    </cofactor>
    <text evidence="7">Binds 1 heme b (iron(II)-protoporphyrin IX) group per subunit.</text>
</comment>
<evidence type="ECO:0000313" key="10">
    <source>
        <dbReference type="Proteomes" id="UP000254764"/>
    </source>
</evidence>
<reference evidence="10" key="1">
    <citation type="submission" date="2018-07" db="EMBL/GenBank/DDBJ databases">
        <authorList>
            <person name="Peiro R."/>
            <person name="Begona"/>
            <person name="Cbmso G."/>
            <person name="Lopez M."/>
            <person name="Gonzalez S."/>
        </authorList>
    </citation>
    <scope>NUCLEOTIDE SEQUENCE [LARGE SCALE GENOMIC DNA]</scope>
</reference>
<keyword evidence="7" id="KW-0288">FMN</keyword>
<feature type="transmembrane region" description="Helical" evidence="7">
    <location>
        <begin position="118"/>
        <end position="134"/>
    </location>
</feature>
<dbReference type="AlphaFoldDB" id="A0A376AAQ7"/>
<gene>
    <name evidence="7" type="primary">msrQ</name>
    <name evidence="9" type="ORF">RHIZ70_647</name>
</gene>
<keyword evidence="7" id="KW-1003">Cell membrane</keyword>
<dbReference type="NCBIfam" id="NF003833">
    <property type="entry name" value="PRK05419.1-5"/>
    <property type="match status" value="1"/>
</dbReference>
<dbReference type="PANTHER" id="PTHR36964:SF1">
    <property type="entry name" value="PROTEIN-METHIONINE-SULFOXIDE REDUCTASE HEME-BINDING SUBUNIT MSRQ"/>
    <property type="match status" value="1"/>
</dbReference>
<dbReference type="GO" id="GO:0020037">
    <property type="term" value="F:heme binding"/>
    <property type="evidence" value="ECO:0007669"/>
    <property type="project" value="UniProtKB-UniRule"/>
</dbReference>
<accession>A0A376AAQ7</accession>
<evidence type="ECO:0000259" key="8">
    <source>
        <dbReference type="Pfam" id="PF01794"/>
    </source>
</evidence>
<dbReference type="PANTHER" id="PTHR36964">
    <property type="entry name" value="PROTEIN-METHIONINE-SULFOXIDE REDUCTASE HEME-BINDING SUBUNIT MSRQ"/>
    <property type="match status" value="1"/>
</dbReference>
<keyword evidence="7" id="KW-0249">Electron transport</keyword>
<comment type="similarity">
    <text evidence="7">Belongs to the MsrQ family.</text>
</comment>
<keyword evidence="3 7" id="KW-0812">Transmembrane</keyword>